<evidence type="ECO:0000259" key="6">
    <source>
        <dbReference type="Pfam" id="PF01694"/>
    </source>
</evidence>
<dbReference type="InterPro" id="IPR022764">
    <property type="entry name" value="Peptidase_S54_rhomboid_dom"/>
</dbReference>
<evidence type="ECO:0000256" key="4">
    <source>
        <dbReference type="ARBA" id="ARBA00023136"/>
    </source>
</evidence>
<feature type="transmembrane region" description="Helical" evidence="5">
    <location>
        <begin position="120"/>
        <end position="140"/>
    </location>
</feature>
<dbReference type="RefSeq" id="WP_187553521.1">
    <property type="nucleotide sequence ID" value="NZ_BMZL01000001.1"/>
</dbReference>
<dbReference type="PANTHER" id="PTHR43731">
    <property type="entry name" value="RHOMBOID PROTEASE"/>
    <property type="match status" value="1"/>
</dbReference>
<dbReference type="GO" id="GO:0016020">
    <property type="term" value="C:membrane"/>
    <property type="evidence" value="ECO:0007669"/>
    <property type="project" value="UniProtKB-SubCell"/>
</dbReference>
<keyword evidence="7" id="KW-0378">Hydrolase</keyword>
<comment type="subcellular location">
    <subcellularLocation>
        <location evidence="1">Membrane</location>
        <topology evidence="1">Multi-pass membrane protein</topology>
    </subcellularLocation>
</comment>
<proteinExistence type="predicted"/>
<name>A0A7G9ST31_9GAMM</name>
<keyword evidence="8" id="KW-1185">Reference proteome</keyword>
<gene>
    <name evidence="7" type="ORF">H9L16_05350</name>
</gene>
<protein>
    <submittedName>
        <fullName evidence="7">Rhomboid family intramembrane serine protease</fullName>
    </submittedName>
</protein>
<feature type="transmembrane region" description="Helical" evidence="5">
    <location>
        <begin position="98"/>
        <end position="114"/>
    </location>
</feature>
<evidence type="ECO:0000256" key="3">
    <source>
        <dbReference type="ARBA" id="ARBA00022989"/>
    </source>
</evidence>
<reference evidence="7 8" key="1">
    <citation type="submission" date="2020-08" db="EMBL/GenBank/DDBJ databases">
        <title>Genome sequence of Thermomonas carbonis KCTC 42013T.</title>
        <authorList>
            <person name="Hyun D.-W."/>
            <person name="Bae J.-W."/>
        </authorList>
    </citation>
    <scope>NUCLEOTIDE SEQUENCE [LARGE SCALE GENOMIC DNA]</scope>
    <source>
        <strain evidence="7 8">KCTC 42013</strain>
    </source>
</reference>
<evidence type="ECO:0000256" key="5">
    <source>
        <dbReference type="SAM" id="Phobius"/>
    </source>
</evidence>
<dbReference type="InterPro" id="IPR050925">
    <property type="entry name" value="Rhomboid_protease_S54"/>
</dbReference>
<dbReference type="Proteomes" id="UP000515804">
    <property type="component" value="Chromosome"/>
</dbReference>
<organism evidence="7 8">
    <name type="scientific">Thermomonas carbonis</name>
    <dbReference type="NCBI Taxonomy" id="1463158"/>
    <lineage>
        <taxon>Bacteria</taxon>
        <taxon>Pseudomonadati</taxon>
        <taxon>Pseudomonadota</taxon>
        <taxon>Gammaproteobacteria</taxon>
        <taxon>Lysobacterales</taxon>
        <taxon>Lysobacteraceae</taxon>
        <taxon>Thermomonas</taxon>
    </lineage>
</organism>
<evidence type="ECO:0000256" key="1">
    <source>
        <dbReference type="ARBA" id="ARBA00004141"/>
    </source>
</evidence>
<evidence type="ECO:0000313" key="7">
    <source>
        <dbReference type="EMBL" id="QNN71006.1"/>
    </source>
</evidence>
<feature type="transmembrane region" description="Helical" evidence="5">
    <location>
        <begin position="21"/>
        <end position="42"/>
    </location>
</feature>
<keyword evidence="7" id="KW-0645">Protease</keyword>
<dbReference type="Gene3D" id="1.20.1540.10">
    <property type="entry name" value="Rhomboid-like"/>
    <property type="match status" value="1"/>
</dbReference>
<dbReference type="AlphaFoldDB" id="A0A7G9ST31"/>
<keyword evidence="3 5" id="KW-1133">Transmembrane helix</keyword>
<evidence type="ECO:0000256" key="2">
    <source>
        <dbReference type="ARBA" id="ARBA00022692"/>
    </source>
</evidence>
<feature type="transmembrane region" description="Helical" evidence="5">
    <location>
        <begin position="73"/>
        <end position="91"/>
    </location>
</feature>
<sequence length="254" mass="27372">MSTPLTSEQQRLADRSRLRRALNASLGFVLLLAVCFAAQHGFDFRFLTVTPRSVEGLLGVLTAPLLHGSVEHIVANGIAMLMLGTLAGTVYPKATVRALPLLWIGSGLGAWLLGNAGSHHLGASGVTHGLGFLVFVLGLLRRDRAAIAAGMLAFLFYGGMLMTILPREAGVSWESHLGGAIGGVIAAFLFRRADPQAAKPKYSWEIEEELARQQGDADRAMYETEAARDVPVLWNREGSDAERGKVLPFRRLGE</sequence>
<dbReference type="PANTHER" id="PTHR43731:SF9">
    <property type="entry name" value="SLR1461 PROTEIN"/>
    <property type="match status" value="1"/>
</dbReference>
<dbReference type="GO" id="GO:0004252">
    <property type="term" value="F:serine-type endopeptidase activity"/>
    <property type="evidence" value="ECO:0007669"/>
    <property type="project" value="InterPro"/>
</dbReference>
<keyword evidence="4 5" id="KW-0472">Membrane</keyword>
<dbReference type="InterPro" id="IPR035952">
    <property type="entry name" value="Rhomboid-like_sf"/>
</dbReference>
<accession>A0A7G9ST31</accession>
<feature type="domain" description="Peptidase S54 rhomboid" evidence="6">
    <location>
        <begin position="59"/>
        <end position="192"/>
    </location>
</feature>
<dbReference type="Pfam" id="PF01694">
    <property type="entry name" value="Rhomboid"/>
    <property type="match status" value="1"/>
</dbReference>
<keyword evidence="2 5" id="KW-0812">Transmembrane</keyword>
<dbReference type="KEGG" id="tcn:H9L16_05350"/>
<dbReference type="EMBL" id="CP060719">
    <property type="protein sequence ID" value="QNN71006.1"/>
    <property type="molecule type" value="Genomic_DNA"/>
</dbReference>
<evidence type="ECO:0000313" key="8">
    <source>
        <dbReference type="Proteomes" id="UP000515804"/>
    </source>
</evidence>
<feature type="transmembrane region" description="Helical" evidence="5">
    <location>
        <begin position="171"/>
        <end position="190"/>
    </location>
</feature>
<dbReference type="GO" id="GO:0006508">
    <property type="term" value="P:proteolysis"/>
    <property type="evidence" value="ECO:0007669"/>
    <property type="project" value="UniProtKB-KW"/>
</dbReference>
<feature type="transmembrane region" description="Helical" evidence="5">
    <location>
        <begin position="147"/>
        <end position="165"/>
    </location>
</feature>
<dbReference type="SUPFAM" id="SSF144091">
    <property type="entry name" value="Rhomboid-like"/>
    <property type="match status" value="1"/>
</dbReference>